<protein>
    <submittedName>
        <fullName evidence="3">Plasmid maintenance system antidote protein</fullName>
    </submittedName>
</protein>
<dbReference type="Proteomes" id="UP000017184">
    <property type="component" value="Chromosome"/>
</dbReference>
<dbReference type="PANTHER" id="PTHR36924">
    <property type="entry name" value="ANTITOXIN HIGA-1"/>
    <property type="match status" value="1"/>
</dbReference>
<evidence type="ECO:0000313" key="4">
    <source>
        <dbReference type="Proteomes" id="UP000017184"/>
    </source>
</evidence>
<dbReference type="InterPro" id="IPR013430">
    <property type="entry name" value="Toxin_antidote_HigA"/>
</dbReference>
<proteinExistence type="predicted"/>
<feature type="domain" description="HTH cro/C1-type" evidence="2">
    <location>
        <begin position="17"/>
        <end position="71"/>
    </location>
</feature>
<evidence type="ECO:0000313" key="3">
    <source>
        <dbReference type="EMBL" id="AGX88654.1"/>
    </source>
</evidence>
<name>U5NER3_9BURK</name>
<dbReference type="NCBIfam" id="TIGR02607">
    <property type="entry name" value="antidote_HigA"/>
    <property type="match status" value="1"/>
</dbReference>
<dbReference type="Gene3D" id="1.10.260.40">
    <property type="entry name" value="lambda repressor-like DNA-binding domains"/>
    <property type="match status" value="1"/>
</dbReference>
<dbReference type="KEGG" id="cbx:Cenrod_2603"/>
<dbReference type="RefSeq" id="WP_022776589.1">
    <property type="nucleotide sequence ID" value="NC_022576.1"/>
</dbReference>
<dbReference type="InterPro" id="IPR001387">
    <property type="entry name" value="Cro/C1-type_HTH"/>
</dbReference>
<dbReference type="CDD" id="cd00093">
    <property type="entry name" value="HTH_XRE"/>
    <property type="match status" value="1"/>
</dbReference>
<evidence type="ECO:0000256" key="1">
    <source>
        <dbReference type="ARBA" id="ARBA00023125"/>
    </source>
</evidence>
<dbReference type="InterPro" id="IPR010982">
    <property type="entry name" value="Lambda_DNA-bd_dom_sf"/>
</dbReference>
<dbReference type="PANTHER" id="PTHR36924:SF1">
    <property type="entry name" value="ANTITOXIN HIGA-1"/>
    <property type="match status" value="1"/>
</dbReference>
<dbReference type="Pfam" id="PF01381">
    <property type="entry name" value="HTH_3"/>
    <property type="match status" value="1"/>
</dbReference>
<dbReference type="SUPFAM" id="SSF47413">
    <property type="entry name" value="lambda repressor-like DNA-binding domains"/>
    <property type="match status" value="1"/>
</dbReference>
<dbReference type="SMART" id="SM00530">
    <property type="entry name" value="HTH_XRE"/>
    <property type="match status" value="1"/>
</dbReference>
<sequence>MKNLDNGLPAIHPGEFLHEILVALRLTQTTFAEAIGVSPMRVSHLLRGQRPVTAELALRLGRALGQTPQYWLNLQSAYDLKIAQVALKDSLKDVRVLEAA</sequence>
<dbReference type="OrthoDB" id="5297543at2"/>
<gene>
    <name evidence="3" type="ORF">Cenrod_2603</name>
</gene>
<keyword evidence="1" id="KW-0238">DNA-binding</keyword>
<dbReference type="HOGENOM" id="CLU_140230_5_2_4"/>
<dbReference type="PATRIC" id="fig|946483.4.peg.2630"/>
<evidence type="ECO:0000259" key="2">
    <source>
        <dbReference type="PROSITE" id="PS50943"/>
    </source>
</evidence>
<keyword evidence="4" id="KW-1185">Reference proteome</keyword>
<dbReference type="STRING" id="946483.Cenrod_2603"/>
<accession>U5NER3</accession>
<dbReference type="PROSITE" id="PS50943">
    <property type="entry name" value="HTH_CROC1"/>
    <property type="match status" value="1"/>
</dbReference>
<reference evidence="3 4" key="1">
    <citation type="journal article" date="2013" name="Genome Biol.">
        <title>Genomic analysis reveals key aspects of prokaryotic symbiosis in the phototrophic consortium "Chlorochromatium aggregatum".</title>
        <authorList>
            <person name="Liu Z."/>
            <person name="Muller J."/>
            <person name="Li T."/>
            <person name="Alvey R.M."/>
            <person name="Vogl K."/>
            <person name="Frigaard N.U."/>
            <person name="Rockwell N.C."/>
            <person name="Boyd E.S."/>
            <person name="Tomsho L.P."/>
            <person name="Schuster S.C."/>
            <person name="Henke P."/>
            <person name="Rohde M."/>
            <person name="Overmann J."/>
            <person name="Bryant D.A."/>
        </authorList>
    </citation>
    <scope>NUCLEOTIDE SEQUENCE [LARGE SCALE GENOMIC DNA]</scope>
    <source>
        <strain evidence="3">CR</strain>
    </source>
</reference>
<dbReference type="eggNOG" id="COG3093">
    <property type="taxonomic scope" value="Bacteria"/>
</dbReference>
<dbReference type="GO" id="GO:0003677">
    <property type="term" value="F:DNA binding"/>
    <property type="evidence" value="ECO:0007669"/>
    <property type="project" value="UniProtKB-KW"/>
</dbReference>
<dbReference type="EMBL" id="CP004885">
    <property type="protein sequence ID" value="AGX88654.1"/>
    <property type="molecule type" value="Genomic_DNA"/>
</dbReference>
<organism evidence="3 4">
    <name type="scientific">Candidatus Symbiobacter mobilis CR</name>
    <dbReference type="NCBI Taxonomy" id="946483"/>
    <lineage>
        <taxon>Bacteria</taxon>
        <taxon>Pseudomonadati</taxon>
        <taxon>Pseudomonadota</taxon>
        <taxon>Betaproteobacteria</taxon>
        <taxon>Burkholderiales</taxon>
        <taxon>Comamonadaceae</taxon>
    </lineage>
</organism>
<dbReference type="AlphaFoldDB" id="U5NER3"/>